<dbReference type="GO" id="GO:0003700">
    <property type="term" value="F:DNA-binding transcription factor activity"/>
    <property type="evidence" value="ECO:0007669"/>
    <property type="project" value="InterPro"/>
</dbReference>
<evidence type="ECO:0000313" key="6">
    <source>
        <dbReference type="EMBL" id="NLR76289.1"/>
    </source>
</evidence>
<dbReference type="GO" id="GO:0006351">
    <property type="term" value="P:DNA-templated transcription"/>
    <property type="evidence" value="ECO:0007669"/>
    <property type="project" value="TreeGrafter"/>
</dbReference>
<keyword evidence="2" id="KW-0805">Transcription regulation</keyword>
<dbReference type="Proteomes" id="UP000587991">
    <property type="component" value="Unassembled WGS sequence"/>
</dbReference>
<dbReference type="PROSITE" id="PS50931">
    <property type="entry name" value="HTH_LYSR"/>
    <property type="match status" value="1"/>
</dbReference>
<dbReference type="InterPro" id="IPR036390">
    <property type="entry name" value="WH_DNA-bd_sf"/>
</dbReference>
<protein>
    <submittedName>
        <fullName evidence="6">LysR family transcriptional regulator</fullName>
    </submittedName>
</protein>
<comment type="similarity">
    <text evidence="1">Belongs to the LysR transcriptional regulatory family.</text>
</comment>
<dbReference type="SUPFAM" id="SSF53850">
    <property type="entry name" value="Periplasmic binding protein-like II"/>
    <property type="match status" value="1"/>
</dbReference>
<dbReference type="Pfam" id="PF00126">
    <property type="entry name" value="HTH_1"/>
    <property type="match status" value="1"/>
</dbReference>
<organism evidence="6 7">
    <name type="scientific">Leeia aquatica</name>
    <dbReference type="NCBI Taxonomy" id="2725557"/>
    <lineage>
        <taxon>Bacteria</taxon>
        <taxon>Pseudomonadati</taxon>
        <taxon>Pseudomonadota</taxon>
        <taxon>Betaproteobacteria</taxon>
        <taxon>Neisseriales</taxon>
        <taxon>Leeiaceae</taxon>
        <taxon>Leeia</taxon>
    </lineage>
</organism>
<evidence type="ECO:0000256" key="2">
    <source>
        <dbReference type="ARBA" id="ARBA00023015"/>
    </source>
</evidence>
<dbReference type="RefSeq" id="WP_168877953.1">
    <property type="nucleotide sequence ID" value="NZ_JABAIM010000003.1"/>
</dbReference>
<evidence type="ECO:0000256" key="3">
    <source>
        <dbReference type="ARBA" id="ARBA00023125"/>
    </source>
</evidence>
<proteinExistence type="inferred from homology"/>
<dbReference type="InterPro" id="IPR058163">
    <property type="entry name" value="LysR-type_TF_proteobact-type"/>
</dbReference>
<dbReference type="Pfam" id="PF03466">
    <property type="entry name" value="LysR_substrate"/>
    <property type="match status" value="1"/>
</dbReference>
<evidence type="ECO:0000313" key="7">
    <source>
        <dbReference type="Proteomes" id="UP000587991"/>
    </source>
</evidence>
<name>A0A847SGE7_9NEIS</name>
<dbReference type="InterPro" id="IPR005119">
    <property type="entry name" value="LysR_subst-bd"/>
</dbReference>
<sequence length="309" mass="34406">MTSPTLPQPNPDWNDLFFFSQVVQHGGFAAASRVLGVPKSRLSRRIALLEQALGVRLLQRSTRRLALTDIGHQYLQHCLSMRLAADAAQETVQRVHTIPRGRVRFSCPIAIAQGLLLHTLPEFMLRYPEVSVEVEVTSRRVDLIEDGFDFALRVRQESDEDAGVVVRRLSRSQPVMVASPAWLAHAGWPQQPQDLLGKPTVSLRPHDGRFQLRFSHPDGQQVLVPHQPRLVCDDMQLLKSAILSGVGAGWLPAYLCGKELATGDLQLLLPDWQLPSGFFHLAYASRRGLTPAVRALIDFLVDTLEAVSL</sequence>
<feature type="domain" description="HTH lysR-type" evidence="5">
    <location>
        <begin position="11"/>
        <end position="68"/>
    </location>
</feature>
<gene>
    <name evidence="6" type="ORF">HF682_14075</name>
</gene>
<dbReference type="InterPro" id="IPR000847">
    <property type="entry name" value="LysR_HTH_N"/>
</dbReference>
<accession>A0A847SGE7</accession>
<dbReference type="InterPro" id="IPR036388">
    <property type="entry name" value="WH-like_DNA-bd_sf"/>
</dbReference>
<dbReference type="PANTHER" id="PTHR30537:SF31">
    <property type="entry name" value="TRANSCRIPTIONAL REGULATOR, LYSR FAMILY"/>
    <property type="match status" value="1"/>
</dbReference>
<dbReference type="Gene3D" id="3.40.190.290">
    <property type="match status" value="1"/>
</dbReference>
<dbReference type="AlphaFoldDB" id="A0A847SGE7"/>
<comment type="caution">
    <text evidence="6">The sequence shown here is derived from an EMBL/GenBank/DDBJ whole genome shotgun (WGS) entry which is preliminary data.</text>
</comment>
<keyword evidence="4" id="KW-0804">Transcription</keyword>
<dbReference type="GO" id="GO:0043565">
    <property type="term" value="F:sequence-specific DNA binding"/>
    <property type="evidence" value="ECO:0007669"/>
    <property type="project" value="TreeGrafter"/>
</dbReference>
<dbReference type="Gene3D" id="1.10.10.10">
    <property type="entry name" value="Winged helix-like DNA-binding domain superfamily/Winged helix DNA-binding domain"/>
    <property type="match status" value="1"/>
</dbReference>
<keyword evidence="7" id="KW-1185">Reference proteome</keyword>
<evidence type="ECO:0000259" key="5">
    <source>
        <dbReference type="PROSITE" id="PS50931"/>
    </source>
</evidence>
<dbReference type="PANTHER" id="PTHR30537">
    <property type="entry name" value="HTH-TYPE TRANSCRIPTIONAL REGULATOR"/>
    <property type="match status" value="1"/>
</dbReference>
<keyword evidence="3" id="KW-0238">DNA-binding</keyword>
<dbReference type="FunFam" id="1.10.10.10:FF:000001">
    <property type="entry name" value="LysR family transcriptional regulator"/>
    <property type="match status" value="1"/>
</dbReference>
<dbReference type="EMBL" id="JABAIM010000003">
    <property type="protein sequence ID" value="NLR76289.1"/>
    <property type="molecule type" value="Genomic_DNA"/>
</dbReference>
<dbReference type="SUPFAM" id="SSF46785">
    <property type="entry name" value="Winged helix' DNA-binding domain"/>
    <property type="match status" value="1"/>
</dbReference>
<reference evidence="6 7" key="1">
    <citation type="submission" date="2020-04" db="EMBL/GenBank/DDBJ databases">
        <title>Draft genome of Leeia sp. IMCC25680.</title>
        <authorList>
            <person name="Song J."/>
            <person name="Cho J.-C."/>
        </authorList>
    </citation>
    <scope>NUCLEOTIDE SEQUENCE [LARGE SCALE GENOMIC DNA]</scope>
    <source>
        <strain evidence="6 7">IMCC25680</strain>
    </source>
</reference>
<evidence type="ECO:0000256" key="4">
    <source>
        <dbReference type="ARBA" id="ARBA00023163"/>
    </source>
</evidence>
<evidence type="ECO:0000256" key="1">
    <source>
        <dbReference type="ARBA" id="ARBA00009437"/>
    </source>
</evidence>